<accession>A0A3D9H174</accession>
<dbReference type="Pfam" id="PF05935">
    <property type="entry name" value="Arylsulfotrans"/>
    <property type="match status" value="1"/>
</dbReference>
<dbReference type="InterPro" id="IPR053143">
    <property type="entry name" value="Arylsulfate_ST"/>
</dbReference>
<dbReference type="PANTHER" id="PTHR35340:SF5">
    <property type="entry name" value="ASST-DOMAIN-CONTAINING PROTEIN"/>
    <property type="match status" value="1"/>
</dbReference>
<sequence length="423" mass="47665">MKHLPFLVLIGITLLLLSCNDDDQSNTIITISDNVEVYNGDLIENGYVLAVKNGSNTSYLLNKEGFKVYEWTFEDNLGNDLEILPNGKLLGIFKSDSPEISFGGYGGILKILNPDGSTEWEYSYASENKIAHHDLELLPNGNVLFIAWERITSNEAALAGVDTITTDIFPEVLVEVNPSTNQIVWEWHSFDHIIQDKFNTLPNYGNVSDNPQLIDFNYDIVDNGDIMHANGIDYDTDKDVIYLSVNYYHEVWVIDHSTTTTQAATNSGGNYNKGGNLLYRFGNPEAYKNTQGQRLFYNNHFPNLLEDNKPGAGNILVYGNGNNVSQSTVFELDLPESFSLLPNTNNEPTIIWNFTNPDFYFGRVSGAVRLQNGNTLIAEGDYGFWEVTPNNDIVWKYNGGGDIFWRCYDYLPTDENILNLDLF</sequence>
<keyword evidence="1" id="KW-0808">Transferase</keyword>
<dbReference type="SUPFAM" id="SSF50969">
    <property type="entry name" value="YVTN repeat-like/Quinoprotein amine dehydrogenase"/>
    <property type="match status" value="1"/>
</dbReference>
<dbReference type="PANTHER" id="PTHR35340">
    <property type="entry name" value="PQQ ENZYME REPEAT PROTEIN-RELATED"/>
    <property type="match status" value="1"/>
</dbReference>
<comment type="caution">
    <text evidence="1">The sequence shown here is derived from an EMBL/GenBank/DDBJ whole genome shotgun (WGS) entry which is preliminary data.</text>
</comment>
<dbReference type="AlphaFoldDB" id="A0A3D9H174"/>
<evidence type="ECO:0000313" key="1">
    <source>
        <dbReference type="EMBL" id="RED43250.1"/>
    </source>
</evidence>
<dbReference type="RefSeq" id="WP_115817935.1">
    <property type="nucleotide sequence ID" value="NZ_QRDV01000006.1"/>
</dbReference>
<dbReference type="PROSITE" id="PS51257">
    <property type="entry name" value="PROKAR_LIPOPROTEIN"/>
    <property type="match status" value="1"/>
</dbReference>
<dbReference type="OrthoDB" id="264813at2"/>
<reference evidence="1 2" key="1">
    <citation type="submission" date="2018-07" db="EMBL/GenBank/DDBJ databases">
        <title>Genomic Encyclopedia of Type Strains, Phase III (KMG-III): the genomes of soil and plant-associated and newly described type strains.</title>
        <authorList>
            <person name="Whitman W."/>
        </authorList>
    </citation>
    <scope>NUCLEOTIDE SEQUENCE [LARGE SCALE GENOMIC DNA]</scope>
    <source>
        <strain evidence="1 2">CECT 7946</strain>
    </source>
</reference>
<protein>
    <submittedName>
        <fullName evidence="1">Arylsulfotransferase ASST</fullName>
    </submittedName>
</protein>
<organism evidence="1 2">
    <name type="scientific">Winogradskyella eximia</name>
    <dbReference type="NCBI Taxonomy" id="262006"/>
    <lineage>
        <taxon>Bacteria</taxon>
        <taxon>Pseudomonadati</taxon>
        <taxon>Bacteroidota</taxon>
        <taxon>Flavobacteriia</taxon>
        <taxon>Flavobacteriales</taxon>
        <taxon>Flavobacteriaceae</taxon>
        <taxon>Winogradskyella</taxon>
    </lineage>
</organism>
<dbReference type="InterPro" id="IPR010262">
    <property type="entry name" value="Arylsulfotransferase_bact"/>
</dbReference>
<name>A0A3D9H174_9FLAO</name>
<dbReference type="EMBL" id="QRDV01000006">
    <property type="protein sequence ID" value="RED43250.1"/>
    <property type="molecule type" value="Genomic_DNA"/>
</dbReference>
<dbReference type="InterPro" id="IPR011044">
    <property type="entry name" value="Quino_amine_DH_bsu"/>
</dbReference>
<keyword evidence="2" id="KW-1185">Reference proteome</keyword>
<evidence type="ECO:0000313" key="2">
    <source>
        <dbReference type="Proteomes" id="UP000256980"/>
    </source>
</evidence>
<gene>
    <name evidence="1" type="ORF">DFQ10_106163</name>
</gene>
<dbReference type="GO" id="GO:0004062">
    <property type="term" value="F:aryl sulfotransferase activity"/>
    <property type="evidence" value="ECO:0007669"/>
    <property type="project" value="InterPro"/>
</dbReference>
<proteinExistence type="predicted"/>
<dbReference type="Proteomes" id="UP000256980">
    <property type="component" value="Unassembled WGS sequence"/>
</dbReference>